<dbReference type="InterPro" id="IPR036526">
    <property type="entry name" value="C-N_Hydrolase_sf"/>
</dbReference>
<evidence type="ECO:0000259" key="3">
    <source>
        <dbReference type="PROSITE" id="PS50263"/>
    </source>
</evidence>
<dbReference type="CDD" id="cd07572">
    <property type="entry name" value="nit"/>
    <property type="match status" value="1"/>
</dbReference>
<dbReference type="InterPro" id="IPR001110">
    <property type="entry name" value="UPF0012_CS"/>
</dbReference>
<proteinExistence type="inferred from homology"/>
<dbReference type="EMBL" id="JAEQNE010000001">
    <property type="protein sequence ID" value="MBL0390060.1"/>
    <property type="molecule type" value="Genomic_DNA"/>
</dbReference>
<gene>
    <name evidence="4" type="ORF">JJ685_02780</name>
</gene>
<reference evidence="4 5" key="1">
    <citation type="journal article" date="2017" name="Int. J. Syst. Evol. Microbiol.">
        <title>Ramlibacter monticola sp. nov., isolated from forest soil.</title>
        <authorList>
            <person name="Chaudhary D.K."/>
            <person name="Kim J."/>
        </authorList>
    </citation>
    <scope>NUCLEOTIDE SEQUENCE [LARGE SCALE GENOMIC DNA]</scope>
    <source>
        <strain evidence="4 5">KACC 19175</strain>
    </source>
</reference>
<dbReference type="PANTHER" id="PTHR23088">
    <property type="entry name" value="NITRILASE-RELATED"/>
    <property type="match status" value="1"/>
</dbReference>
<accession>A0A937CQ02</accession>
<evidence type="ECO:0000256" key="1">
    <source>
        <dbReference type="ARBA" id="ARBA00010613"/>
    </source>
</evidence>
<keyword evidence="5" id="KW-1185">Reference proteome</keyword>
<dbReference type="PANTHER" id="PTHR23088:SF27">
    <property type="entry name" value="DEAMINATED GLUTATHIONE AMIDASE"/>
    <property type="match status" value="1"/>
</dbReference>
<dbReference type="PROSITE" id="PS01227">
    <property type="entry name" value="UPF0012"/>
    <property type="match status" value="1"/>
</dbReference>
<dbReference type="Pfam" id="PF00795">
    <property type="entry name" value="CN_hydrolase"/>
    <property type="match status" value="1"/>
</dbReference>
<dbReference type="InterPro" id="IPR003010">
    <property type="entry name" value="C-N_Hydrolase"/>
</dbReference>
<keyword evidence="2 4" id="KW-0378">Hydrolase</keyword>
<dbReference type="PROSITE" id="PS50263">
    <property type="entry name" value="CN_HYDROLASE"/>
    <property type="match status" value="1"/>
</dbReference>
<dbReference type="InterPro" id="IPR045254">
    <property type="entry name" value="Nit1/2_C-N_Hydrolase"/>
</dbReference>
<dbReference type="Proteomes" id="UP000599109">
    <property type="component" value="Unassembled WGS sequence"/>
</dbReference>
<feature type="domain" description="CN hydrolase" evidence="3">
    <location>
        <begin position="1"/>
        <end position="246"/>
    </location>
</feature>
<evidence type="ECO:0000313" key="5">
    <source>
        <dbReference type="Proteomes" id="UP000599109"/>
    </source>
</evidence>
<evidence type="ECO:0000313" key="4">
    <source>
        <dbReference type="EMBL" id="MBL0390060.1"/>
    </source>
</evidence>
<name>A0A937CQ02_9BURK</name>
<comment type="caution">
    <text evidence="4">The sequence shown here is derived from an EMBL/GenBank/DDBJ whole genome shotgun (WGS) entry which is preliminary data.</text>
</comment>
<dbReference type="AlphaFoldDB" id="A0A937CQ02"/>
<evidence type="ECO:0000256" key="2">
    <source>
        <dbReference type="ARBA" id="ARBA00022801"/>
    </source>
</evidence>
<organism evidence="4 5">
    <name type="scientific">Ramlibacter monticola</name>
    <dbReference type="NCBI Taxonomy" id="1926872"/>
    <lineage>
        <taxon>Bacteria</taxon>
        <taxon>Pseudomonadati</taxon>
        <taxon>Pseudomonadota</taxon>
        <taxon>Betaproteobacteria</taxon>
        <taxon>Burkholderiales</taxon>
        <taxon>Comamonadaceae</taxon>
        <taxon>Ramlibacter</taxon>
    </lineage>
</organism>
<dbReference type="GO" id="GO:0016811">
    <property type="term" value="F:hydrolase activity, acting on carbon-nitrogen (but not peptide) bonds, in linear amides"/>
    <property type="evidence" value="ECO:0007669"/>
    <property type="project" value="InterPro"/>
</dbReference>
<protein>
    <submittedName>
        <fullName evidence="4">Carbon-nitrogen hydrolase family protein</fullName>
    </submittedName>
</protein>
<dbReference type="Gene3D" id="3.60.110.10">
    <property type="entry name" value="Carbon-nitrogen hydrolase"/>
    <property type="match status" value="1"/>
</dbReference>
<comment type="similarity">
    <text evidence="1">Belongs to the carbon-nitrogen hydrolase superfamily. NIT1/NIT2 family.</text>
</comment>
<sequence length="265" mass="29055">MRVSLVQNNPQEDLGKSLNTVRELVQRAVDAGTDLVVLPEYYAFMGSDPVRHRDSGRYFGEIDQMMAALARETATTIHAGSLVEADGDKAFNTTVVYGADGSRIARYRKIHLFDIVLPNGTAYRESDVVAPGSEVVTYKVGDWTIGCSICYDLRFPELFRALRDRGADLLIVPAAFTLATGKDHWEVLLRARAIETGCYVAAPGQIFSFANGTRSNYGHSLVADPWGHVVAKASDTVGIVTATLDKAYLSQVRAQVPTHQHHRLS</sequence>
<dbReference type="RefSeq" id="WP_201672638.1">
    <property type="nucleotide sequence ID" value="NZ_JAEQNE010000001.1"/>
</dbReference>
<dbReference type="SUPFAM" id="SSF56317">
    <property type="entry name" value="Carbon-nitrogen hydrolase"/>
    <property type="match status" value="1"/>
</dbReference>